<accession>A0AA47A947</accession>
<evidence type="ECO:0000313" key="3">
    <source>
        <dbReference type="Proteomes" id="UP001162740"/>
    </source>
</evidence>
<dbReference type="AlphaFoldDB" id="A0AA47A947"/>
<proteinExistence type="predicted"/>
<dbReference type="InterPro" id="IPR010985">
    <property type="entry name" value="Ribbon_hlx_hlx"/>
</dbReference>
<sequence>MDIDKYTSAITDSVISAAELGDEQTRRTAAALATAIAAPVRLAVLAALSDMANEISDELGDRTVTVRLDGTDAVLAVHSETAPPHEDPTPSFEEMTGDISRVTLRLVEQIKTKAEEAAQQSGLSLNSWMAQAVQGALREQMRYQRRADEWRRQGGWAKPTPPASTEQPPTDPTDTAGPDDAAGPGDTEPHTDA</sequence>
<evidence type="ECO:0000256" key="1">
    <source>
        <dbReference type="SAM" id="MobiDB-lite"/>
    </source>
</evidence>
<evidence type="ECO:0008006" key="4">
    <source>
        <dbReference type="Google" id="ProtNLM"/>
    </source>
</evidence>
<name>A0AA47A947_RHORH</name>
<evidence type="ECO:0000313" key="2">
    <source>
        <dbReference type="EMBL" id="UZF47064.1"/>
    </source>
</evidence>
<gene>
    <name evidence="2" type="ORF">KUM34_010600</name>
</gene>
<dbReference type="Proteomes" id="UP001162740">
    <property type="component" value="Chromosome"/>
</dbReference>
<dbReference type="SUPFAM" id="SSF47598">
    <property type="entry name" value="Ribbon-helix-helix"/>
    <property type="match status" value="1"/>
</dbReference>
<protein>
    <recommendedName>
        <fullName evidence="4">Toxin-antitoxin system HicB family antitoxin</fullName>
    </recommendedName>
</protein>
<feature type="region of interest" description="Disordered" evidence="1">
    <location>
        <begin position="145"/>
        <end position="193"/>
    </location>
</feature>
<feature type="compositionally biased region" description="Low complexity" evidence="1">
    <location>
        <begin position="172"/>
        <end position="186"/>
    </location>
</feature>
<dbReference type="RefSeq" id="WP_059381234.1">
    <property type="nucleotide sequence ID" value="NZ_CP032221.1"/>
</dbReference>
<dbReference type="EMBL" id="CP083974">
    <property type="protein sequence ID" value="UZF47064.1"/>
    <property type="molecule type" value="Genomic_DNA"/>
</dbReference>
<reference evidence="2 3" key="1">
    <citation type="journal article" date="2021" name="Front. Microbiol.">
        <title>Bacterial Transformation of Aromatic Monomers in Softwood Black Liquor.</title>
        <authorList>
            <person name="Navas L.E."/>
            <person name="Dexter G."/>
            <person name="Liu J."/>
            <person name="Levy-Booth D."/>
            <person name="Cho M."/>
            <person name="Jang S.K."/>
            <person name="Mansfield S.D."/>
            <person name="Renneckar S."/>
            <person name="Mohn W.W."/>
            <person name="Eltis L.D."/>
        </authorList>
    </citation>
    <scope>NUCLEOTIDE SEQUENCE [LARGE SCALE GENOMIC DNA]</scope>
    <source>
        <strain evidence="2 3">GD02</strain>
    </source>
</reference>
<organism evidence="2 3">
    <name type="scientific">Rhodococcus rhodochrous</name>
    <dbReference type="NCBI Taxonomy" id="1829"/>
    <lineage>
        <taxon>Bacteria</taxon>
        <taxon>Bacillati</taxon>
        <taxon>Actinomycetota</taxon>
        <taxon>Actinomycetes</taxon>
        <taxon>Mycobacteriales</taxon>
        <taxon>Nocardiaceae</taxon>
        <taxon>Rhodococcus</taxon>
    </lineage>
</organism>
<dbReference type="GO" id="GO:0006355">
    <property type="term" value="P:regulation of DNA-templated transcription"/>
    <property type="evidence" value="ECO:0007669"/>
    <property type="project" value="InterPro"/>
</dbReference>